<dbReference type="Proteomes" id="UP000306628">
    <property type="component" value="Unassembled WGS sequence"/>
</dbReference>
<dbReference type="OrthoDB" id="827535at2"/>
<dbReference type="EMBL" id="VCKX01000026">
    <property type="protein sequence ID" value="TMR36200.1"/>
    <property type="molecule type" value="Genomic_DNA"/>
</dbReference>
<comment type="caution">
    <text evidence="1">The sequence shown here is derived from an EMBL/GenBank/DDBJ whole genome shotgun (WGS) entry which is preliminary data.</text>
</comment>
<proteinExistence type="predicted"/>
<evidence type="ECO:0000313" key="1">
    <source>
        <dbReference type="EMBL" id="TMR36200.1"/>
    </source>
</evidence>
<dbReference type="RefSeq" id="WP_138689615.1">
    <property type="nucleotide sequence ID" value="NZ_JBHSAZ010000026.1"/>
</dbReference>
<sequence length="117" mass="13093">MDYHSYLKGVGARLFTLVRPGTPCPFSLTFDQFSYLHPATGFKGAVNPAADRQIRFDLRATTTQDFYRGSAFDGLTELGEVSIRWISSSYRRARVQLNTLQGALSADRPAALVLQRF</sequence>
<reference evidence="1 2" key="1">
    <citation type="submission" date="2019-05" db="EMBL/GenBank/DDBJ databases">
        <title>Draft genome sequence of Nonomuraea zeae DSM 100528.</title>
        <authorList>
            <person name="Saricaoglu S."/>
            <person name="Isik K."/>
        </authorList>
    </citation>
    <scope>NUCLEOTIDE SEQUENCE [LARGE SCALE GENOMIC DNA]</scope>
    <source>
        <strain evidence="1 2">DSM 100528</strain>
    </source>
</reference>
<evidence type="ECO:0000313" key="2">
    <source>
        <dbReference type="Proteomes" id="UP000306628"/>
    </source>
</evidence>
<accession>A0A5S4HBF3</accession>
<name>A0A5S4HBF3_9ACTN</name>
<protein>
    <submittedName>
        <fullName evidence="1">Uncharacterized protein</fullName>
    </submittedName>
</protein>
<organism evidence="1 2">
    <name type="scientific">Nonomuraea zeae</name>
    <dbReference type="NCBI Taxonomy" id="1642303"/>
    <lineage>
        <taxon>Bacteria</taxon>
        <taxon>Bacillati</taxon>
        <taxon>Actinomycetota</taxon>
        <taxon>Actinomycetes</taxon>
        <taxon>Streptosporangiales</taxon>
        <taxon>Streptosporangiaceae</taxon>
        <taxon>Nonomuraea</taxon>
    </lineage>
</organism>
<dbReference type="AlphaFoldDB" id="A0A5S4HBF3"/>
<keyword evidence="2" id="KW-1185">Reference proteome</keyword>
<gene>
    <name evidence="1" type="ORF">ETD85_11365</name>
</gene>